<dbReference type="Proteomes" id="UP001217089">
    <property type="component" value="Unassembled WGS sequence"/>
</dbReference>
<sequence>MLIGESMKNTFEYVSEFSANQDKGYLVGVGSVESSYLIQATPCIKSFIHEDLPSVMVFTQYLSQLEGPLWKQIRGLGLTYHHSMYLDIEAGLLYFMLAKSTNIVSAYKEATDIVMNYVSGKTPFSDVELESARSSLIFEIIEEEKTVSDVANQSLLSYFRGISQNYYKEFLQKVAKVTISDLQRVGSKYMAPLFDASKIKTSVCCHPSKVEEVAAGFKE</sequence>
<dbReference type="EMBL" id="JARBDR010000107">
    <property type="protein sequence ID" value="KAJ8321316.1"/>
    <property type="molecule type" value="Genomic_DNA"/>
</dbReference>
<keyword evidence="2" id="KW-1185">Reference proteome</keyword>
<organism evidence="1 2">
    <name type="scientific">Tegillarca granosa</name>
    <name type="common">Malaysian cockle</name>
    <name type="synonym">Anadara granosa</name>
    <dbReference type="NCBI Taxonomy" id="220873"/>
    <lineage>
        <taxon>Eukaryota</taxon>
        <taxon>Metazoa</taxon>
        <taxon>Spiralia</taxon>
        <taxon>Lophotrochozoa</taxon>
        <taxon>Mollusca</taxon>
        <taxon>Bivalvia</taxon>
        <taxon>Autobranchia</taxon>
        <taxon>Pteriomorphia</taxon>
        <taxon>Arcoida</taxon>
        <taxon>Arcoidea</taxon>
        <taxon>Arcidae</taxon>
        <taxon>Tegillarca</taxon>
    </lineage>
</organism>
<proteinExistence type="predicted"/>
<evidence type="ECO:0000313" key="1">
    <source>
        <dbReference type="EMBL" id="KAJ8321316.1"/>
    </source>
</evidence>
<gene>
    <name evidence="1" type="ORF">KUTeg_001174</name>
</gene>
<dbReference type="Gene3D" id="3.30.830.10">
    <property type="entry name" value="Metalloenzyme, LuxS/M16 peptidase-like"/>
    <property type="match status" value="1"/>
</dbReference>
<dbReference type="SUPFAM" id="SSF63411">
    <property type="entry name" value="LuxS/MPP-like metallohydrolase"/>
    <property type="match status" value="1"/>
</dbReference>
<comment type="caution">
    <text evidence="1">The sequence shown here is derived from an EMBL/GenBank/DDBJ whole genome shotgun (WGS) entry which is preliminary data.</text>
</comment>
<reference evidence="1 2" key="1">
    <citation type="submission" date="2022-12" db="EMBL/GenBank/DDBJ databases">
        <title>Chromosome-level genome of Tegillarca granosa.</title>
        <authorList>
            <person name="Kim J."/>
        </authorList>
    </citation>
    <scope>NUCLEOTIDE SEQUENCE [LARGE SCALE GENOMIC DNA]</scope>
    <source>
        <strain evidence="1">Teg-2019</strain>
        <tissue evidence="1">Adductor muscle</tissue>
    </source>
</reference>
<dbReference type="PANTHER" id="PTHR43016">
    <property type="entry name" value="PRESEQUENCE PROTEASE"/>
    <property type="match status" value="1"/>
</dbReference>
<accession>A0ABQ9FX63</accession>
<dbReference type="PANTHER" id="PTHR43016:SF16">
    <property type="entry name" value="METALLOPROTEASE, PUTATIVE (AFU_ORTHOLOGUE AFUA_4G07610)-RELATED"/>
    <property type="match status" value="1"/>
</dbReference>
<protein>
    <recommendedName>
        <fullName evidence="3">Peptidase M16 C-terminal domain-containing protein</fullName>
    </recommendedName>
</protein>
<evidence type="ECO:0000313" key="2">
    <source>
        <dbReference type="Proteomes" id="UP001217089"/>
    </source>
</evidence>
<evidence type="ECO:0008006" key="3">
    <source>
        <dbReference type="Google" id="ProtNLM"/>
    </source>
</evidence>
<dbReference type="InterPro" id="IPR011249">
    <property type="entry name" value="Metalloenz_LuxS/M16"/>
</dbReference>
<name>A0ABQ9FX63_TEGGR</name>